<feature type="compositionally biased region" description="Pro residues" evidence="1">
    <location>
        <begin position="205"/>
        <end position="217"/>
    </location>
</feature>
<evidence type="ECO:0000256" key="1">
    <source>
        <dbReference type="SAM" id="MobiDB-lite"/>
    </source>
</evidence>
<dbReference type="Proteomes" id="UP000799428">
    <property type="component" value="Unassembled WGS sequence"/>
</dbReference>
<dbReference type="EMBL" id="MU005765">
    <property type="protein sequence ID" value="KAF2713918.1"/>
    <property type="molecule type" value="Genomic_DNA"/>
</dbReference>
<sequence>MYRSLIEIDANIRQLALPTRSSSIKPGPTTPVKANNNIRKRLIPHLAASNGSPQSMGRPSPMPKGSVTPVTGSKIPRKSHTPSSLSKNIKAAAAAGATSQPRLSSKSRSSGKTLATSPADQSKPKQTPSPPANLHKELPSPPMAQIVNPLSPVKAKRTLVDATVATPTEDRWPVIRPENIPPAQVEVPSPHEKQLDTLPQAERSSPPPVPKSPPEPPETMESPQALGLLESPSNIGYAFSTDSEAIDSPVAGKKVSYRPTAIHSKAIPNRGSSLRPMRNSLPLRSEDRSSSENEDDPPISRIRRVKPGSTKWPLLDASPTIAPLPLSEASDVMEDGIGKESQPDGEACHDMKSTETYHTLVSQQIATDSYSRWSISDDSSIGEVQEQGLNSSARVKRLSTHTLNSGLGPVLTIASDADTVLFGDRGSVPKTLPFPDTTVTKSSQERSFSALAGRVSRQTMSRISLNKSPQSNIPCSSEYETNATVRITPIRSMQPPRGDGEIDSKIPSPPTLLVGQDSPNNVQPVSTPIHERDISGAFQTKRCSKSIADTASPYPRATHRHLVDSVRMASTMIYDFLHSLVLINLLD</sequence>
<accession>A0A6G1KM56</accession>
<organism evidence="2 3">
    <name type="scientific">Pleomassaria siparia CBS 279.74</name>
    <dbReference type="NCBI Taxonomy" id="1314801"/>
    <lineage>
        <taxon>Eukaryota</taxon>
        <taxon>Fungi</taxon>
        <taxon>Dikarya</taxon>
        <taxon>Ascomycota</taxon>
        <taxon>Pezizomycotina</taxon>
        <taxon>Dothideomycetes</taxon>
        <taxon>Pleosporomycetidae</taxon>
        <taxon>Pleosporales</taxon>
        <taxon>Pleomassariaceae</taxon>
        <taxon>Pleomassaria</taxon>
    </lineage>
</organism>
<dbReference type="OrthoDB" id="5407305at2759"/>
<dbReference type="AlphaFoldDB" id="A0A6G1KM56"/>
<gene>
    <name evidence="2" type="ORF">K504DRAFT_151108</name>
</gene>
<evidence type="ECO:0000313" key="3">
    <source>
        <dbReference type="Proteomes" id="UP000799428"/>
    </source>
</evidence>
<feature type="region of interest" description="Disordered" evidence="1">
    <location>
        <begin position="47"/>
        <end position="317"/>
    </location>
</feature>
<feature type="compositionally biased region" description="Polar residues" evidence="1">
    <location>
        <begin position="115"/>
        <end position="126"/>
    </location>
</feature>
<evidence type="ECO:0000313" key="2">
    <source>
        <dbReference type="EMBL" id="KAF2713918.1"/>
    </source>
</evidence>
<name>A0A6G1KM56_9PLEO</name>
<reference evidence="2" key="1">
    <citation type="journal article" date="2020" name="Stud. Mycol.">
        <title>101 Dothideomycetes genomes: a test case for predicting lifestyles and emergence of pathogens.</title>
        <authorList>
            <person name="Haridas S."/>
            <person name="Albert R."/>
            <person name="Binder M."/>
            <person name="Bloem J."/>
            <person name="Labutti K."/>
            <person name="Salamov A."/>
            <person name="Andreopoulos B."/>
            <person name="Baker S."/>
            <person name="Barry K."/>
            <person name="Bills G."/>
            <person name="Bluhm B."/>
            <person name="Cannon C."/>
            <person name="Castanera R."/>
            <person name="Culley D."/>
            <person name="Daum C."/>
            <person name="Ezra D."/>
            <person name="Gonzalez J."/>
            <person name="Henrissat B."/>
            <person name="Kuo A."/>
            <person name="Liang C."/>
            <person name="Lipzen A."/>
            <person name="Lutzoni F."/>
            <person name="Magnuson J."/>
            <person name="Mondo S."/>
            <person name="Nolan M."/>
            <person name="Ohm R."/>
            <person name="Pangilinan J."/>
            <person name="Park H.-J."/>
            <person name="Ramirez L."/>
            <person name="Alfaro M."/>
            <person name="Sun H."/>
            <person name="Tritt A."/>
            <person name="Yoshinaga Y."/>
            <person name="Zwiers L.-H."/>
            <person name="Turgeon B."/>
            <person name="Goodwin S."/>
            <person name="Spatafora J."/>
            <person name="Crous P."/>
            <person name="Grigoriev I."/>
        </authorList>
    </citation>
    <scope>NUCLEOTIDE SEQUENCE</scope>
    <source>
        <strain evidence="2">CBS 279.74</strain>
    </source>
</reference>
<proteinExistence type="predicted"/>
<feature type="compositionally biased region" description="Low complexity" evidence="1">
    <location>
        <begin position="91"/>
        <end position="114"/>
    </location>
</feature>
<protein>
    <submittedName>
        <fullName evidence="2">Uncharacterized protein</fullName>
    </submittedName>
</protein>
<keyword evidence="3" id="KW-1185">Reference proteome</keyword>